<evidence type="ECO:0000313" key="1">
    <source>
        <dbReference type="EMBL" id="OWM71956.1"/>
    </source>
</evidence>
<dbReference type="EMBL" id="MTKT01004293">
    <property type="protein sequence ID" value="OWM71956.1"/>
    <property type="molecule type" value="Genomic_DNA"/>
</dbReference>
<reference evidence="2" key="1">
    <citation type="journal article" date="2017" name="Plant J.">
        <title>The pomegranate (Punica granatum L.) genome and the genomics of punicalagin biosynthesis.</title>
        <authorList>
            <person name="Qin G."/>
            <person name="Xu C."/>
            <person name="Ming R."/>
            <person name="Tang H."/>
            <person name="Guyot R."/>
            <person name="Kramer E.M."/>
            <person name="Hu Y."/>
            <person name="Yi X."/>
            <person name="Qi Y."/>
            <person name="Xu X."/>
            <person name="Gao Z."/>
            <person name="Pan H."/>
            <person name="Jian J."/>
            <person name="Tian Y."/>
            <person name="Yue Z."/>
            <person name="Xu Y."/>
        </authorList>
    </citation>
    <scope>NUCLEOTIDE SEQUENCE [LARGE SCALE GENOMIC DNA]</scope>
    <source>
        <strain evidence="2">cv. Dabenzi</strain>
    </source>
</reference>
<comment type="caution">
    <text evidence="1">The sequence shown here is derived from an EMBL/GenBank/DDBJ whole genome shotgun (WGS) entry which is preliminary data.</text>
</comment>
<proteinExistence type="predicted"/>
<sequence>MVVRVLGQGATTIGDSDASVAAKLERSTWLMLAVDELEGGRSLRMSAVRGAKLSERMPWMERLVGHGWND</sequence>
<gene>
    <name evidence="1" type="ORF">CDL15_Pgr017839</name>
</gene>
<accession>A0A218WGZ9</accession>
<evidence type="ECO:0000313" key="2">
    <source>
        <dbReference type="Proteomes" id="UP000197138"/>
    </source>
</evidence>
<organism evidence="1 2">
    <name type="scientific">Punica granatum</name>
    <name type="common">Pomegranate</name>
    <dbReference type="NCBI Taxonomy" id="22663"/>
    <lineage>
        <taxon>Eukaryota</taxon>
        <taxon>Viridiplantae</taxon>
        <taxon>Streptophyta</taxon>
        <taxon>Embryophyta</taxon>
        <taxon>Tracheophyta</taxon>
        <taxon>Spermatophyta</taxon>
        <taxon>Magnoliopsida</taxon>
        <taxon>eudicotyledons</taxon>
        <taxon>Gunneridae</taxon>
        <taxon>Pentapetalae</taxon>
        <taxon>rosids</taxon>
        <taxon>malvids</taxon>
        <taxon>Myrtales</taxon>
        <taxon>Lythraceae</taxon>
        <taxon>Punica</taxon>
    </lineage>
</organism>
<dbReference type="Proteomes" id="UP000197138">
    <property type="component" value="Unassembled WGS sequence"/>
</dbReference>
<dbReference type="AlphaFoldDB" id="A0A218WGZ9"/>
<name>A0A218WGZ9_PUNGR</name>
<protein>
    <submittedName>
        <fullName evidence="1">Uncharacterized protein</fullName>
    </submittedName>
</protein>